<organism evidence="1 2">
    <name type="scientific">Nocardiopsis aegyptia</name>
    <dbReference type="NCBI Taxonomy" id="220378"/>
    <lineage>
        <taxon>Bacteria</taxon>
        <taxon>Bacillati</taxon>
        <taxon>Actinomycetota</taxon>
        <taxon>Actinomycetes</taxon>
        <taxon>Streptosporangiales</taxon>
        <taxon>Nocardiopsidaceae</taxon>
        <taxon>Nocardiopsis</taxon>
    </lineage>
</organism>
<evidence type="ECO:0000313" key="2">
    <source>
        <dbReference type="Proteomes" id="UP000572051"/>
    </source>
</evidence>
<comment type="caution">
    <text evidence="1">The sequence shown here is derived from an EMBL/GenBank/DDBJ whole genome shotgun (WGS) entry which is preliminary data.</text>
</comment>
<proteinExistence type="predicted"/>
<protein>
    <submittedName>
        <fullName evidence="1">Uncharacterized protein</fullName>
    </submittedName>
</protein>
<gene>
    <name evidence="1" type="ORF">HNR10_003720</name>
</gene>
<keyword evidence="2" id="KW-1185">Reference proteome</keyword>
<dbReference type="Proteomes" id="UP000572051">
    <property type="component" value="Unassembled WGS sequence"/>
</dbReference>
<name>A0A7Z0JBW2_9ACTN</name>
<dbReference type="EMBL" id="JACCFS010000001">
    <property type="protein sequence ID" value="NYJ35839.1"/>
    <property type="molecule type" value="Genomic_DNA"/>
</dbReference>
<dbReference type="AlphaFoldDB" id="A0A7Z0JBW2"/>
<dbReference type="RefSeq" id="WP_179825263.1">
    <property type="nucleotide sequence ID" value="NZ_JACCFS010000001.1"/>
</dbReference>
<sequence length="56" mass="5319">MGFVLDLQGQVGINDNAQAGADSTIISTASLSVCVASTVSAAGCATGSTISAVICA</sequence>
<accession>A0A7Z0JBW2</accession>
<evidence type="ECO:0000313" key="1">
    <source>
        <dbReference type="EMBL" id="NYJ35839.1"/>
    </source>
</evidence>
<reference evidence="1 2" key="1">
    <citation type="submission" date="2020-07" db="EMBL/GenBank/DDBJ databases">
        <title>Sequencing the genomes of 1000 actinobacteria strains.</title>
        <authorList>
            <person name="Klenk H.-P."/>
        </authorList>
    </citation>
    <scope>NUCLEOTIDE SEQUENCE [LARGE SCALE GENOMIC DNA]</scope>
    <source>
        <strain evidence="1 2">DSM 44442</strain>
    </source>
</reference>